<dbReference type="WBParaSite" id="SMRG1_47600.1">
    <property type="protein sequence ID" value="SMRG1_47600.1"/>
    <property type="gene ID" value="SMRG1_47600"/>
</dbReference>
<feature type="region of interest" description="Disordered" evidence="1">
    <location>
        <begin position="1"/>
        <end position="26"/>
    </location>
</feature>
<dbReference type="AlphaFoldDB" id="A0AA84ZTG8"/>
<reference evidence="3" key="1">
    <citation type="submission" date="2023-11" db="UniProtKB">
        <authorList>
            <consortium name="WormBaseParasite"/>
        </authorList>
    </citation>
    <scope>IDENTIFICATION</scope>
</reference>
<organism evidence="2 3">
    <name type="scientific">Schistosoma margrebowiei</name>
    <dbReference type="NCBI Taxonomy" id="48269"/>
    <lineage>
        <taxon>Eukaryota</taxon>
        <taxon>Metazoa</taxon>
        <taxon>Spiralia</taxon>
        <taxon>Lophotrochozoa</taxon>
        <taxon>Platyhelminthes</taxon>
        <taxon>Trematoda</taxon>
        <taxon>Digenea</taxon>
        <taxon>Strigeidida</taxon>
        <taxon>Schistosomatoidea</taxon>
        <taxon>Schistosomatidae</taxon>
        <taxon>Schistosoma</taxon>
    </lineage>
</organism>
<protein>
    <submittedName>
        <fullName evidence="3">Male-enhanced antigen 1</fullName>
    </submittedName>
</protein>
<evidence type="ECO:0000313" key="2">
    <source>
        <dbReference type="Proteomes" id="UP000050790"/>
    </source>
</evidence>
<evidence type="ECO:0000256" key="1">
    <source>
        <dbReference type="SAM" id="MobiDB-lite"/>
    </source>
</evidence>
<accession>A0AA84ZTG8</accession>
<name>A0AA84ZTG8_9TREM</name>
<proteinExistence type="predicted"/>
<evidence type="ECO:0000313" key="3">
    <source>
        <dbReference type="WBParaSite" id="SMRG1_47600.1"/>
    </source>
</evidence>
<dbReference type="Proteomes" id="UP000050790">
    <property type="component" value="Unassembled WGS sequence"/>
</dbReference>
<sequence length="217" mass="24651">MVMKKFSEPSSPNPNDEINDNHNDNYINGIENNEDIIDSTVIPIGYALLGSEIVHMADDNIDDNNDSEINDLSDSENDEIENNNVISQHLSNSQSIELNNDDNNNDHNSDPVNLQVDVDNLLNRHLSRTEFEPRGAFTASNLCTNTIDDSSHIELWNQNTPASTSQITITPDEADKIKMYMSNFHLPISQYPTWATQIPEELWKSKLLEKIQHNYKP</sequence>
<dbReference type="Pfam" id="PF06910">
    <property type="entry name" value="MEA1"/>
    <property type="match status" value="1"/>
</dbReference>